<organism evidence="1">
    <name type="scientific">Solanum chacoense</name>
    <name type="common">Chaco potato</name>
    <dbReference type="NCBI Taxonomy" id="4108"/>
    <lineage>
        <taxon>Eukaryota</taxon>
        <taxon>Viridiplantae</taxon>
        <taxon>Streptophyta</taxon>
        <taxon>Embryophyta</taxon>
        <taxon>Tracheophyta</taxon>
        <taxon>Spermatophyta</taxon>
        <taxon>Magnoliopsida</taxon>
        <taxon>eudicotyledons</taxon>
        <taxon>Gunneridae</taxon>
        <taxon>Pentapetalae</taxon>
        <taxon>asterids</taxon>
        <taxon>lamiids</taxon>
        <taxon>Solanales</taxon>
        <taxon>Solanaceae</taxon>
        <taxon>Solanoideae</taxon>
        <taxon>Solaneae</taxon>
        <taxon>Solanum</taxon>
    </lineage>
</organism>
<dbReference type="AlphaFoldDB" id="A0A0V0GUU3"/>
<proteinExistence type="predicted"/>
<name>A0A0V0GUU3_SOLCH</name>
<reference evidence="1" key="1">
    <citation type="submission" date="2015-12" db="EMBL/GenBank/DDBJ databases">
        <title>Gene expression during late stages of embryo sac development: a critical building block for successful pollen-pistil interactions.</title>
        <authorList>
            <person name="Liu Y."/>
            <person name="Joly V."/>
            <person name="Sabar M."/>
            <person name="Matton D.P."/>
        </authorList>
    </citation>
    <scope>NUCLEOTIDE SEQUENCE</scope>
</reference>
<protein>
    <submittedName>
        <fullName evidence="1">Putative ovule protein</fullName>
    </submittedName>
</protein>
<dbReference type="EMBL" id="GEDG01031178">
    <property type="protein sequence ID" value="JAP11529.1"/>
    <property type="molecule type" value="Transcribed_RNA"/>
</dbReference>
<accession>A0A0V0GUU3</accession>
<evidence type="ECO:0000313" key="1">
    <source>
        <dbReference type="EMBL" id="JAP11529.1"/>
    </source>
</evidence>
<sequence>MVKACKTFEVNVTSLEHELLDMILRMECTRSEDMKKYNYDVLTNCLTLSLTYIHRLHNPKWLGLFTFGAAPVSTRHGCGCGIRVRFGQPILGALTKIDGESLDNLNDFCNQYKS</sequence>